<reference evidence="2" key="1">
    <citation type="submission" date="2018-04" db="EMBL/GenBank/DDBJ databases">
        <authorList>
            <person name="Cornet L."/>
        </authorList>
    </citation>
    <scope>NUCLEOTIDE SEQUENCE [LARGE SCALE GENOMIC DNA]</scope>
</reference>
<name>A0A2W4XJ94_9CYAN</name>
<evidence type="ECO:0000313" key="1">
    <source>
        <dbReference type="EMBL" id="PZO34655.1"/>
    </source>
</evidence>
<organism evidence="1 2">
    <name type="scientific">Shackletoniella antarctica</name>
    <dbReference type="NCBI Taxonomy" id="268115"/>
    <lineage>
        <taxon>Bacteria</taxon>
        <taxon>Bacillati</taxon>
        <taxon>Cyanobacteriota</taxon>
        <taxon>Cyanophyceae</taxon>
        <taxon>Oculatellales</taxon>
        <taxon>Oculatellaceae</taxon>
        <taxon>Shackletoniella</taxon>
    </lineage>
</organism>
<sequence>MFFSAALFLPATWLHCPLVRWRSLGLGLGSLALLPGLAHANPAELAGEIAPASPRLQVNYTGSGSGYRGFGAIEGWLPVGQQPGASVTFVTGQVRLDTDLRWGSALHLGYRSQGQNLLLGGYLGADWRSTGPSSFTQLGAGLEAMGDTWGVYLNGYLPVGESRRLVAGSDGTTVQNLRFEGNRLLADIGGFNQFETALAGVDLRSELQLWNLGASGGEVWGTAGLGYT</sequence>
<protein>
    <submittedName>
        <fullName evidence="1">Uncharacterized protein</fullName>
    </submittedName>
</protein>
<proteinExistence type="predicted"/>
<evidence type="ECO:0000313" key="2">
    <source>
        <dbReference type="Proteomes" id="UP000249081"/>
    </source>
</evidence>
<dbReference type="InterPro" id="IPR038177">
    <property type="entry name" value="IAT_beta_sf"/>
</dbReference>
<accession>A0A2W4XJ94</accession>
<feature type="non-terminal residue" evidence="1">
    <location>
        <position position="228"/>
    </location>
</feature>
<comment type="caution">
    <text evidence="1">The sequence shown here is derived from an EMBL/GenBank/DDBJ whole genome shotgun (WGS) entry which is preliminary data.</text>
</comment>
<reference evidence="1 2" key="2">
    <citation type="submission" date="2018-06" db="EMBL/GenBank/DDBJ databases">
        <title>Metagenomic assembly of (sub)arctic Cyanobacteria and their associated microbiome from non-axenic cultures.</title>
        <authorList>
            <person name="Baurain D."/>
        </authorList>
    </citation>
    <scope>NUCLEOTIDE SEQUENCE [LARGE SCALE GENOMIC DNA]</scope>
    <source>
        <strain evidence="1">ULC041bin1</strain>
    </source>
</reference>
<gene>
    <name evidence="1" type="ORF">DCF17_20070</name>
</gene>
<dbReference type="EMBL" id="QBMN01000199">
    <property type="protein sequence ID" value="PZO34655.1"/>
    <property type="molecule type" value="Genomic_DNA"/>
</dbReference>
<dbReference type="Gene3D" id="2.40.160.160">
    <property type="entry name" value="Inverse autotransporter, beta-domain"/>
    <property type="match status" value="1"/>
</dbReference>
<dbReference type="Proteomes" id="UP000249081">
    <property type="component" value="Unassembled WGS sequence"/>
</dbReference>
<dbReference type="AlphaFoldDB" id="A0A2W4XJ94"/>